<gene>
    <name evidence="1" type="ORF">CGI_10006295</name>
</gene>
<reference evidence="1" key="1">
    <citation type="journal article" date="2012" name="Nature">
        <title>The oyster genome reveals stress adaptation and complexity of shell formation.</title>
        <authorList>
            <person name="Zhang G."/>
            <person name="Fang X."/>
            <person name="Guo X."/>
            <person name="Li L."/>
            <person name="Luo R."/>
            <person name="Xu F."/>
            <person name="Yang P."/>
            <person name="Zhang L."/>
            <person name="Wang X."/>
            <person name="Qi H."/>
            <person name="Xiong Z."/>
            <person name="Que H."/>
            <person name="Xie Y."/>
            <person name="Holland P.W."/>
            <person name="Paps J."/>
            <person name="Zhu Y."/>
            <person name="Wu F."/>
            <person name="Chen Y."/>
            <person name="Wang J."/>
            <person name="Peng C."/>
            <person name="Meng J."/>
            <person name="Yang L."/>
            <person name="Liu J."/>
            <person name="Wen B."/>
            <person name="Zhang N."/>
            <person name="Huang Z."/>
            <person name="Zhu Q."/>
            <person name="Feng Y."/>
            <person name="Mount A."/>
            <person name="Hedgecock D."/>
            <person name="Xu Z."/>
            <person name="Liu Y."/>
            <person name="Domazet-Loso T."/>
            <person name="Du Y."/>
            <person name="Sun X."/>
            <person name="Zhang S."/>
            <person name="Liu B."/>
            <person name="Cheng P."/>
            <person name="Jiang X."/>
            <person name="Li J."/>
            <person name="Fan D."/>
            <person name="Wang W."/>
            <person name="Fu W."/>
            <person name="Wang T."/>
            <person name="Wang B."/>
            <person name="Zhang J."/>
            <person name="Peng Z."/>
            <person name="Li Y."/>
            <person name="Li N."/>
            <person name="Wang J."/>
            <person name="Chen M."/>
            <person name="He Y."/>
            <person name="Tan F."/>
            <person name="Song X."/>
            <person name="Zheng Q."/>
            <person name="Huang R."/>
            <person name="Yang H."/>
            <person name="Du X."/>
            <person name="Chen L."/>
            <person name="Yang M."/>
            <person name="Gaffney P.M."/>
            <person name="Wang S."/>
            <person name="Luo L."/>
            <person name="She Z."/>
            <person name="Ming Y."/>
            <person name="Huang W."/>
            <person name="Zhang S."/>
            <person name="Huang B."/>
            <person name="Zhang Y."/>
            <person name="Qu T."/>
            <person name="Ni P."/>
            <person name="Miao G."/>
            <person name="Wang J."/>
            <person name="Wang Q."/>
            <person name="Steinberg C.E."/>
            <person name="Wang H."/>
            <person name="Li N."/>
            <person name="Qian L."/>
            <person name="Zhang G."/>
            <person name="Li Y."/>
            <person name="Yang H."/>
            <person name="Liu X."/>
            <person name="Wang J."/>
            <person name="Yin Y."/>
            <person name="Wang J."/>
        </authorList>
    </citation>
    <scope>NUCLEOTIDE SEQUENCE [LARGE SCALE GENOMIC DNA]</scope>
    <source>
        <strain evidence="1">05x7-T-G4-1.051#20</strain>
    </source>
</reference>
<dbReference type="HOGENOM" id="CLU_131710_0_0_1"/>
<accession>K1RBL1</accession>
<evidence type="ECO:0000313" key="1">
    <source>
        <dbReference type="EMBL" id="EKC31476.1"/>
    </source>
</evidence>
<dbReference type="InterPro" id="IPR009044">
    <property type="entry name" value="ssDNA-bd_transcriptional_reg"/>
</dbReference>
<proteinExistence type="predicted"/>
<dbReference type="Gene3D" id="2.30.31.10">
    <property type="entry name" value="Transcriptional Coactivator Pc4, Chain A"/>
    <property type="match status" value="1"/>
</dbReference>
<sequence length="174" mass="20202">MKVAVKQYPIRGREGIYRLHLGKDIFVSVESWVGTNRFLTVKSFKNQLRVNRKLWVAPNHSTKRGITFTLARLKQFTNVIDEIDQAAKKLWTEDPELEEKKWHLGGNVIETVNPAYSGVNIRHFWVQEGQTEVNATRRGLVLKRYEWEKIKTSLELVEEAAPELESTQPCSETH</sequence>
<organism evidence="1">
    <name type="scientific">Magallana gigas</name>
    <name type="common">Pacific oyster</name>
    <name type="synonym">Crassostrea gigas</name>
    <dbReference type="NCBI Taxonomy" id="29159"/>
    <lineage>
        <taxon>Eukaryota</taxon>
        <taxon>Metazoa</taxon>
        <taxon>Spiralia</taxon>
        <taxon>Lophotrochozoa</taxon>
        <taxon>Mollusca</taxon>
        <taxon>Bivalvia</taxon>
        <taxon>Autobranchia</taxon>
        <taxon>Pteriomorphia</taxon>
        <taxon>Ostreida</taxon>
        <taxon>Ostreoidea</taxon>
        <taxon>Ostreidae</taxon>
        <taxon>Magallana</taxon>
    </lineage>
</organism>
<dbReference type="InParanoid" id="K1RBL1"/>
<protein>
    <submittedName>
        <fullName evidence="1">Uncharacterized protein</fullName>
    </submittedName>
</protein>
<dbReference type="EMBL" id="JH818663">
    <property type="protein sequence ID" value="EKC31476.1"/>
    <property type="molecule type" value="Genomic_DNA"/>
</dbReference>
<name>K1RBL1_MAGGI</name>
<dbReference type="GO" id="GO:0003677">
    <property type="term" value="F:DNA binding"/>
    <property type="evidence" value="ECO:0007669"/>
    <property type="project" value="InterPro"/>
</dbReference>
<dbReference type="GO" id="GO:0006355">
    <property type="term" value="P:regulation of DNA-templated transcription"/>
    <property type="evidence" value="ECO:0007669"/>
    <property type="project" value="InterPro"/>
</dbReference>
<dbReference type="AlphaFoldDB" id="K1RBL1"/>